<dbReference type="PROSITE" id="PS51257">
    <property type="entry name" value="PROKAR_LIPOPROTEIN"/>
    <property type="match status" value="1"/>
</dbReference>
<evidence type="ECO:0000313" key="2">
    <source>
        <dbReference type="Proteomes" id="UP000823636"/>
    </source>
</evidence>
<protein>
    <submittedName>
        <fullName evidence="1">Lipocalin-like domain-containing protein</fullName>
    </submittedName>
</protein>
<organism evidence="1 2">
    <name type="scientific">Candidatus Caccoplasma merdipullorum</name>
    <dbReference type="NCBI Taxonomy" id="2840718"/>
    <lineage>
        <taxon>Bacteria</taxon>
        <taxon>Pseudomonadati</taxon>
        <taxon>Bacteroidota</taxon>
        <taxon>Bacteroidia</taxon>
        <taxon>Bacteroidales</taxon>
        <taxon>Bacteroidaceae</taxon>
        <taxon>Bacteroidaceae incertae sedis</taxon>
        <taxon>Candidatus Caccoplasma</taxon>
    </lineage>
</organism>
<comment type="caution">
    <text evidence="1">The sequence shown here is derived from an EMBL/GenBank/DDBJ whole genome shotgun (WGS) entry which is preliminary data.</text>
</comment>
<accession>A0A9D9E5H2</accession>
<sequence>MKKAAIYAILLQLMTISCSDNSSEATIRGRWQLRETIYPARTATTDSVFYSFDSGVLQLQTLLPRNHESERSYGQYRIEGDSIIMTIPDTYFGQAAANEHYDWQTNERRFAIRTLTNTKLELSVNSTRTGADTIYTFRKYH</sequence>
<dbReference type="Gene3D" id="2.40.128.280">
    <property type="match status" value="1"/>
</dbReference>
<reference evidence="1" key="1">
    <citation type="submission" date="2020-10" db="EMBL/GenBank/DDBJ databases">
        <authorList>
            <person name="Gilroy R."/>
        </authorList>
    </citation>
    <scope>NUCLEOTIDE SEQUENCE</scope>
    <source>
        <strain evidence="1">G3-4614</strain>
    </source>
</reference>
<dbReference type="AlphaFoldDB" id="A0A9D9E5H2"/>
<dbReference type="Proteomes" id="UP000823636">
    <property type="component" value="Unassembled WGS sequence"/>
</dbReference>
<dbReference type="EMBL" id="JADIMW010000080">
    <property type="protein sequence ID" value="MBO8438763.1"/>
    <property type="molecule type" value="Genomic_DNA"/>
</dbReference>
<reference evidence="1" key="2">
    <citation type="journal article" date="2021" name="PeerJ">
        <title>Extensive microbial diversity within the chicken gut microbiome revealed by metagenomics and culture.</title>
        <authorList>
            <person name="Gilroy R."/>
            <person name="Ravi A."/>
            <person name="Getino M."/>
            <person name="Pursley I."/>
            <person name="Horton D.L."/>
            <person name="Alikhan N.F."/>
            <person name="Baker D."/>
            <person name="Gharbi K."/>
            <person name="Hall N."/>
            <person name="Watson M."/>
            <person name="Adriaenssens E.M."/>
            <person name="Foster-Nyarko E."/>
            <person name="Jarju S."/>
            <person name="Secka A."/>
            <person name="Antonio M."/>
            <person name="Oren A."/>
            <person name="Chaudhuri R.R."/>
            <person name="La Ragione R."/>
            <person name="Hildebrand F."/>
            <person name="Pallen M.J."/>
        </authorList>
    </citation>
    <scope>NUCLEOTIDE SEQUENCE</scope>
    <source>
        <strain evidence="1">G3-4614</strain>
    </source>
</reference>
<name>A0A9D9E5H2_9BACT</name>
<evidence type="ECO:0000313" key="1">
    <source>
        <dbReference type="EMBL" id="MBO8438763.1"/>
    </source>
</evidence>
<proteinExistence type="predicted"/>
<gene>
    <name evidence="1" type="ORF">IAC54_07705</name>
</gene>